<dbReference type="Pfam" id="PF01557">
    <property type="entry name" value="FAA_hydrolase"/>
    <property type="match status" value="1"/>
</dbReference>
<gene>
    <name evidence="4" type="ORF">BM613_10250</name>
</gene>
<dbReference type="InterPro" id="IPR051121">
    <property type="entry name" value="FAH"/>
</dbReference>
<sequence length="313" mass="34457">MRLLSFLNCGQGRLGIELDNDLVFDANRACLAFLEQQGEPFAQRLADALLPSHALAFLQGGTKSLGQAHKVLEFVQGQVQVNEVLPDYVFQASAIKRLAPIPNPQKIVCVGRNYHDHVAEMKRDVPTIPVLFAKLGNTVCGHQADIPFPRVSDQFDYEAELAVVIGKKGRYIAVDEAMSYVAGYTAMNDITVRDWQHRTPQWLQGKSFDNSGPMGPVLITADEILDPHQLDIQLWLNGELRQSDNTRHLIFDIPALVSFISQVMTLEPGDVIATGTPGGVGVAMQPQGFMKIGDVVRIEIEKIGVLENHIVAP</sequence>
<feature type="domain" description="Fumarylacetoacetase-like C-terminal" evidence="3">
    <location>
        <begin position="106"/>
        <end position="311"/>
    </location>
</feature>
<comment type="similarity">
    <text evidence="1">Belongs to the FAH family.</text>
</comment>
<evidence type="ECO:0000259" key="3">
    <source>
        <dbReference type="Pfam" id="PF01557"/>
    </source>
</evidence>
<keyword evidence="2" id="KW-0479">Metal-binding</keyword>
<dbReference type="SUPFAM" id="SSF56529">
    <property type="entry name" value="FAH"/>
    <property type="match status" value="1"/>
</dbReference>
<dbReference type="EMBL" id="MPDK01000018">
    <property type="protein sequence ID" value="PWI57127.1"/>
    <property type="molecule type" value="Genomic_DNA"/>
</dbReference>
<dbReference type="FunFam" id="3.90.850.10:FF:000002">
    <property type="entry name" value="2-hydroxyhepta-2,4-diene-1,7-dioate isomerase"/>
    <property type="match status" value="1"/>
</dbReference>
<dbReference type="PANTHER" id="PTHR42796">
    <property type="entry name" value="FUMARYLACETOACETATE HYDROLASE DOMAIN-CONTAINING PROTEIN 2A-RELATED"/>
    <property type="match status" value="1"/>
</dbReference>
<dbReference type="GO" id="GO:0019752">
    <property type="term" value="P:carboxylic acid metabolic process"/>
    <property type="evidence" value="ECO:0007669"/>
    <property type="project" value="UniProtKB-ARBA"/>
</dbReference>
<dbReference type="RefSeq" id="WP_109431099.1">
    <property type="nucleotide sequence ID" value="NZ_MPDK01000018.1"/>
</dbReference>
<accession>A0A2U3D776</accession>
<proteinExistence type="inferred from homology"/>
<dbReference type="Gene3D" id="3.90.850.10">
    <property type="entry name" value="Fumarylacetoacetase-like, C-terminal domain"/>
    <property type="match status" value="1"/>
</dbReference>
<evidence type="ECO:0000256" key="1">
    <source>
        <dbReference type="ARBA" id="ARBA00010211"/>
    </source>
</evidence>
<evidence type="ECO:0000313" key="4">
    <source>
        <dbReference type="EMBL" id="PWI57127.1"/>
    </source>
</evidence>
<dbReference type="InterPro" id="IPR036663">
    <property type="entry name" value="Fumarylacetoacetase_C_sf"/>
</dbReference>
<evidence type="ECO:0000256" key="2">
    <source>
        <dbReference type="ARBA" id="ARBA00022723"/>
    </source>
</evidence>
<keyword evidence="5" id="KW-1185">Reference proteome</keyword>
<dbReference type="AlphaFoldDB" id="A0A2U3D776"/>
<comment type="caution">
    <text evidence="4">The sequence shown here is derived from an EMBL/GenBank/DDBJ whole genome shotgun (WGS) entry which is preliminary data.</text>
</comment>
<protein>
    <submittedName>
        <fullName evidence="4">2-hydroxyhepta-2,4-diene-1,7-dioate isomerase</fullName>
    </submittedName>
</protein>
<reference evidence="4 5" key="1">
    <citation type="submission" date="2016-11" db="EMBL/GenBank/DDBJ databases">
        <title>Comparative genomics of Acidibacillus ferroxidans species.</title>
        <authorList>
            <person name="Oliveira G."/>
            <person name="Nunes G."/>
            <person name="Oliveira R."/>
            <person name="Araujo F."/>
            <person name="Salim A."/>
            <person name="Scholte L."/>
            <person name="Morais D."/>
            <person name="Nancucheo I."/>
            <person name="Johnson D.B."/>
            <person name="Grail B."/>
            <person name="Bittencourt J."/>
            <person name="Valadares R."/>
        </authorList>
    </citation>
    <scope>NUCLEOTIDE SEQUENCE [LARGE SCALE GENOMIC DNA]</scope>
    <source>
        <strain evidence="4 5">Y002</strain>
    </source>
</reference>
<dbReference type="InterPro" id="IPR011234">
    <property type="entry name" value="Fumarylacetoacetase-like_C"/>
</dbReference>
<keyword evidence="4" id="KW-0413">Isomerase</keyword>
<dbReference type="Proteomes" id="UP000245380">
    <property type="component" value="Unassembled WGS sequence"/>
</dbReference>
<name>A0A2U3D776_SULT2</name>
<dbReference type="GO" id="GO:0046872">
    <property type="term" value="F:metal ion binding"/>
    <property type="evidence" value="ECO:0007669"/>
    <property type="project" value="UniProtKB-KW"/>
</dbReference>
<dbReference type="PANTHER" id="PTHR42796:SF4">
    <property type="entry name" value="FUMARYLACETOACETATE HYDROLASE DOMAIN-CONTAINING PROTEIN 2A"/>
    <property type="match status" value="1"/>
</dbReference>
<dbReference type="GO" id="GO:0016853">
    <property type="term" value="F:isomerase activity"/>
    <property type="evidence" value="ECO:0007669"/>
    <property type="project" value="UniProtKB-KW"/>
</dbReference>
<evidence type="ECO:0000313" key="5">
    <source>
        <dbReference type="Proteomes" id="UP000245380"/>
    </source>
</evidence>
<dbReference type="OrthoDB" id="9805307at2"/>
<organism evidence="4 5">
    <name type="scientific">Sulfoacidibacillus thermotolerans</name>
    <name type="common">Acidibacillus sulfuroxidans</name>
    <dbReference type="NCBI Taxonomy" id="1765684"/>
    <lineage>
        <taxon>Bacteria</taxon>
        <taxon>Bacillati</taxon>
        <taxon>Bacillota</taxon>
        <taxon>Bacilli</taxon>
        <taxon>Bacillales</taxon>
        <taxon>Alicyclobacillaceae</taxon>
        <taxon>Sulfoacidibacillus</taxon>
    </lineage>
</organism>